<protein>
    <submittedName>
        <fullName evidence="1">ROK family protein</fullName>
    </submittedName>
</protein>
<dbReference type="InterPro" id="IPR043129">
    <property type="entry name" value="ATPase_NBD"/>
</dbReference>
<dbReference type="CDD" id="cd23763">
    <property type="entry name" value="ASKHA_ATPase_ROK"/>
    <property type="match status" value="1"/>
</dbReference>
<name>A0A7J2TJ27_ARCFL</name>
<organism evidence="1">
    <name type="scientific">Archaeoglobus fulgidus</name>
    <dbReference type="NCBI Taxonomy" id="2234"/>
    <lineage>
        <taxon>Archaea</taxon>
        <taxon>Methanobacteriati</taxon>
        <taxon>Methanobacteriota</taxon>
        <taxon>Archaeoglobi</taxon>
        <taxon>Archaeoglobales</taxon>
        <taxon>Archaeoglobaceae</taxon>
        <taxon>Archaeoglobus</taxon>
    </lineage>
</organism>
<sequence>MILGVDIGGTNTDVVLLKEDGFEIVGTFKTGEFDLREIKADYKAVGIGIAVWFKGGEKVGAPNLERIPFIETEKPRILENDAKCFAYYSAKTTGKRNILAITVGTGIGTGIVIEGKLYKGEGLAGELGHIFVGGRKRCKCGGYGHLECHFSGWAVADIREKIENGTIYETGGFKIFCHSVANAIMLLNPEIVVFGGRIGASLDESVIASEISKLVPEVFLPEFRIVRDHFAVAKGAAMLANDLLGNKF</sequence>
<dbReference type="SUPFAM" id="SSF53067">
    <property type="entry name" value="Actin-like ATPase domain"/>
    <property type="match status" value="1"/>
</dbReference>
<gene>
    <name evidence="1" type="ORF">ENP88_04320</name>
</gene>
<dbReference type="PANTHER" id="PTHR18964:SF149">
    <property type="entry name" value="BIFUNCTIONAL UDP-N-ACETYLGLUCOSAMINE 2-EPIMERASE_N-ACETYLMANNOSAMINE KINASE"/>
    <property type="match status" value="1"/>
</dbReference>
<accession>A0A7J2TJ27</accession>
<dbReference type="EMBL" id="DSLA01000069">
    <property type="protein sequence ID" value="HEH35368.1"/>
    <property type="molecule type" value="Genomic_DNA"/>
</dbReference>
<dbReference type="InterPro" id="IPR049874">
    <property type="entry name" value="ROK_cs"/>
</dbReference>
<dbReference type="PROSITE" id="PS01125">
    <property type="entry name" value="ROK"/>
    <property type="match status" value="1"/>
</dbReference>
<comment type="caution">
    <text evidence="1">The sequence shown here is derived from an EMBL/GenBank/DDBJ whole genome shotgun (WGS) entry which is preliminary data.</text>
</comment>
<proteinExistence type="predicted"/>
<dbReference type="AlphaFoldDB" id="A0A7J2TJ27"/>
<dbReference type="Pfam" id="PF00480">
    <property type="entry name" value="ROK"/>
    <property type="match status" value="1"/>
</dbReference>
<dbReference type="PANTHER" id="PTHR18964">
    <property type="entry name" value="ROK (REPRESSOR, ORF, KINASE) FAMILY"/>
    <property type="match status" value="1"/>
</dbReference>
<dbReference type="Gene3D" id="3.30.420.40">
    <property type="match status" value="1"/>
</dbReference>
<evidence type="ECO:0000313" key="1">
    <source>
        <dbReference type="EMBL" id="HEH35368.1"/>
    </source>
</evidence>
<dbReference type="InterPro" id="IPR000600">
    <property type="entry name" value="ROK"/>
</dbReference>
<reference evidence="1" key="1">
    <citation type="journal article" date="2020" name="mSystems">
        <title>Genome- and Community-Level Interaction Insights into Carbon Utilization and Element Cycling Functions of Hydrothermarchaeota in Hydrothermal Sediment.</title>
        <authorList>
            <person name="Zhou Z."/>
            <person name="Liu Y."/>
            <person name="Xu W."/>
            <person name="Pan J."/>
            <person name="Luo Z.H."/>
            <person name="Li M."/>
        </authorList>
    </citation>
    <scope>NUCLEOTIDE SEQUENCE [LARGE SCALE GENOMIC DNA]</scope>
    <source>
        <strain evidence="1">SpSt-26</strain>
    </source>
</reference>